<evidence type="ECO:0000256" key="12">
    <source>
        <dbReference type="ARBA" id="ARBA00023136"/>
    </source>
</evidence>
<evidence type="ECO:0000256" key="10">
    <source>
        <dbReference type="ARBA" id="ARBA00023027"/>
    </source>
</evidence>
<reference evidence="16 17" key="1">
    <citation type="journal article" date="2016" name="Nat. Commun.">
        <title>Thousands of microbial genomes shed light on interconnected biogeochemical processes in an aquifer system.</title>
        <authorList>
            <person name="Anantharaman K."/>
            <person name="Brown C.T."/>
            <person name="Hug L.A."/>
            <person name="Sharon I."/>
            <person name="Castelle C.J."/>
            <person name="Probst A.J."/>
            <person name="Thomas B.C."/>
            <person name="Singh A."/>
            <person name="Wilkins M.J."/>
            <person name="Karaoz U."/>
            <person name="Brodie E.L."/>
            <person name="Williams K.H."/>
            <person name="Hubbard S.S."/>
            <person name="Banfield J.F."/>
        </authorList>
    </citation>
    <scope>NUCLEOTIDE SEQUENCE [LARGE SCALE GENOMIC DNA]</scope>
</reference>
<keyword evidence="7" id="KW-0210">Decarboxylase</keyword>
<dbReference type="UniPathway" id="UPA00796">
    <property type="reaction ID" value="UER00771"/>
</dbReference>
<dbReference type="InterPro" id="IPR044516">
    <property type="entry name" value="UXS-like"/>
</dbReference>
<keyword evidence="8" id="KW-0735">Signal-anchor</keyword>
<evidence type="ECO:0000256" key="1">
    <source>
        <dbReference type="ARBA" id="ARBA00001911"/>
    </source>
</evidence>
<dbReference type="GO" id="GO:0048040">
    <property type="term" value="F:UDP-glucuronate decarboxylase activity"/>
    <property type="evidence" value="ECO:0007669"/>
    <property type="project" value="UniProtKB-EC"/>
</dbReference>
<dbReference type="AlphaFoldDB" id="A0A1G1VUC1"/>
<dbReference type="FunFam" id="3.40.50.720:FF:000065">
    <property type="entry name" value="UDP-glucuronic acid decarboxylase 1"/>
    <property type="match status" value="1"/>
</dbReference>
<comment type="subcellular location">
    <subcellularLocation>
        <location evidence="2">Golgi apparatus</location>
        <location evidence="2">Golgi stack membrane</location>
        <topology evidence="2">Single-pass type II membrane protein</topology>
    </subcellularLocation>
</comment>
<protein>
    <recommendedName>
        <fullName evidence="5">UDP-glucuronate decarboxylase</fullName>
        <ecNumber evidence="5">4.1.1.35</ecNumber>
    </recommendedName>
</protein>
<evidence type="ECO:0000259" key="15">
    <source>
        <dbReference type="Pfam" id="PF16363"/>
    </source>
</evidence>
<dbReference type="EMBL" id="MHCH01000006">
    <property type="protein sequence ID" value="OGY18982.1"/>
    <property type="molecule type" value="Genomic_DNA"/>
</dbReference>
<dbReference type="Gene3D" id="3.40.50.720">
    <property type="entry name" value="NAD(P)-binding Rossmann-like Domain"/>
    <property type="match status" value="1"/>
</dbReference>
<evidence type="ECO:0000256" key="7">
    <source>
        <dbReference type="ARBA" id="ARBA00022793"/>
    </source>
</evidence>
<organism evidence="16 17">
    <name type="scientific">Candidatus Chisholmbacteria bacterium RIFCSPHIGHO2_01_FULL_48_12</name>
    <dbReference type="NCBI Taxonomy" id="1797589"/>
    <lineage>
        <taxon>Bacteria</taxon>
        <taxon>Candidatus Chisholmiibacteriota</taxon>
    </lineage>
</organism>
<dbReference type="PANTHER" id="PTHR43078:SF6">
    <property type="entry name" value="UDP-GLUCURONIC ACID DECARBOXYLASE 1"/>
    <property type="match status" value="1"/>
</dbReference>
<keyword evidence="14" id="KW-0456">Lyase</keyword>
<comment type="cofactor">
    <cofactor evidence="1">
        <name>NAD(+)</name>
        <dbReference type="ChEBI" id="CHEBI:57540"/>
    </cofactor>
</comment>
<dbReference type="GO" id="GO:0005737">
    <property type="term" value="C:cytoplasm"/>
    <property type="evidence" value="ECO:0007669"/>
    <property type="project" value="TreeGrafter"/>
</dbReference>
<comment type="similarity">
    <text evidence="4">Belongs to the NAD(P)-dependent epimerase/dehydratase family. UDP-glucuronic acid decarboxylase subfamily.</text>
</comment>
<dbReference type="Proteomes" id="UP000177324">
    <property type="component" value="Unassembled WGS sequence"/>
</dbReference>
<dbReference type="STRING" id="1797589.A2784_03565"/>
<proteinExistence type="inferred from homology"/>
<keyword evidence="6" id="KW-0812">Transmembrane</keyword>
<evidence type="ECO:0000256" key="4">
    <source>
        <dbReference type="ARBA" id="ARBA00007505"/>
    </source>
</evidence>
<dbReference type="PANTHER" id="PTHR43078">
    <property type="entry name" value="UDP-GLUCURONIC ACID DECARBOXYLASE-RELATED"/>
    <property type="match status" value="1"/>
</dbReference>
<evidence type="ECO:0000256" key="13">
    <source>
        <dbReference type="ARBA" id="ARBA00023180"/>
    </source>
</evidence>
<evidence type="ECO:0000313" key="17">
    <source>
        <dbReference type="Proteomes" id="UP000177324"/>
    </source>
</evidence>
<feature type="domain" description="NAD(P)-binding" evidence="15">
    <location>
        <begin position="5"/>
        <end position="305"/>
    </location>
</feature>
<evidence type="ECO:0000256" key="8">
    <source>
        <dbReference type="ARBA" id="ARBA00022968"/>
    </source>
</evidence>
<evidence type="ECO:0000313" key="16">
    <source>
        <dbReference type="EMBL" id="OGY18982.1"/>
    </source>
</evidence>
<keyword evidence="10" id="KW-0520">NAD</keyword>
<accession>A0A1G1VUC1</accession>
<dbReference type="EC" id="4.1.1.35" evidence="5"/>
<comment type="caution">
    <text evidence="16">The sequence shown here is derived from an EMBL/GenBank/DDBJ whole genome shotgun (WGS) entry which is preliminary data.</text>
</comment>
<gene>
    <name evidence="16" type="ORF">A2784_03565</name>
</gene>
<evidence type="ECO:0000256" key="3">
    <source>
        <dbReference type="ARBA" id="ARBA00005100"/>
    </source>
</evidence>
<dbReference type="GO" id="GO:0070403">
    <property type="term" value="F:NAD+ binding"/>
    <property type="evidence" value="ECO:0007669"/>
    <property type="project" value="InterPro"/>
</dbReference>
<dbReference type="InterPro" id="IPR016040">
    <property type="entry name" value="NAD(P)-bd_dom"/>
</dbReference>
<keyword evidence="13" id="KW-0325">Glycoprotein</keyword>
<sequence>MKTALVTGGAGFIGSHVCDRLVQDGYRVICVDNLLTGDRNNIQHLQNNQNFEFVEADVTEVRDYRCDFVFHLASPASPNANSPRSYMALPVETMLVNSLGTKLMLDVARKNQARFLFASTSEVYGDPEEHPQKETYWGYVNPIGPRSCYDESKRFGEAMTMVYQRQGLDTRIARIFNTYGPRMQPEDGRVVVGFIVAALKQEPFKIHGAGEQTRSFCYVSDMVEGLVKLMFTDKIAGEVVNLGNTDERSINELMEAVAEKIKTEKQIKRLPLPEDDPVRRQPDITKAKTLLGWEPKVSLDQGLDKTIEYFRGVIK</sequence>
<dbReference type="InterPro" id="IPR036291">
    <property type="entry name" value="NAD(P)-bd_dom_sf"/>
</dbReference>
<dbReference type="CDD" id="cd05230">
    <property type="entry name" value="UGD_SDR_e"/>
    <property type="match status" value="1"/>
</dbReference>
<evidence type="ECO:0000256" key="9">
    <source>
        <dbReference type="ARBA" id="ARBA00022989"/>
    </source>
</evidence>
<evidence type="ECO:0000256" key="2">
    <source>
        <dbReference type="ARBA" id="ARBA00004447"/>
    </source>
</evidence>
<keyword evidence="9" id="KW-1133">Transmembrane helix</keyword>
<evidence type="ECO:0000256" key="6">
    <source>
        <dbReference type="ARBA" id="ARBA00022692"/>
    </source>
</evidence>
<dbReference type="SUPFAM" id="SSF51735">
    <property type="entry name" value="NAD(P)-binding Rossmann-fold domains"/>
    <property type="match status" value="1"/>
</dbReference>
<dbReference type="GO" id="GO:0033320">
    <property type="term" value="P:UDP-D-xylose biosynthetic process"/>
    <property type="evidence" value="ECO:0007669"/>
    <property type="project" value="UniProtKB-UniPathway"/>
</dbReference>
<keyword evidence="11" id="KW-0333">Golgi apparatus</keyword>
<evidence type="ECO:0000256" key="11">
    <source>
        <dbReference type="ARBA" id="ARBA00023034"/>
    </source>
</evidence>
<evidence type="ECO:0000256" key="5">
    <source>
        <dbReference type="ARBA" id="ARBA00012290"/>
    </source>
</evidence>
<keyword evidence="12" id="KW-0472">Membrane</keyword>
<evidence type="ECO:0000256" key="14">
    <source>
        <dbReference type="ARBA" id="ARBA00023239"/>
    </source>
</evidence>
<comment type="pathway">
    <text evidence="3">Nucleotide-sugar biosynthesis; UDP-alpha-D-xylose biosynthesis; UDP-alpha-D-xylose from UDP-alpha-D-glucuronate: step 1/1.</text>
</comment>
<dbReference type="Pfam" id="PF16363">
    <property type="entry name" value="GDP_Man_Dehyd"/>
    <property type="match status" value="1"/>
</dbReference>
<dbReference type="GO" id="GO:0042732">
    <property type="term" value="P:D-xylose metabolic process"/>
    <property type="evidence" value="ECO:0007669"/>
    <property type="project" value="InterPro"/>
</dbReference>
<name>A0A1G1VUC1_9BACT</name>